<protein>
    <recommendedName>
        <fullName evidence="3">Phosphodiesterase</fullName>
    </recommendedName>
</protein>
<proteinExistence type="predicted"/>
<accession>A0ABP6L6T7</accession>
<dbReference type="EMBL" id="BAAAWD010000019">
    <property type="protein sequence ID" value="GAA3031886.1"/>
    <property type="molecule type" value="Genomic_DNA"/>
</dbReference>
<evidence type="ECO:0000313" key="1">
    <source>
        <dbReference type="EMBL" id="GAA3031886.1"/>
    </source>
</evidence>
<dbReference type="SUPFAM" id="SSF56634">
    <property type="entry name" value="Heme-dependent catalase-like"/>
    <property type="match status" value="1"/>
</dbReference>
<sequence length="227" mass="24293">MLRHGDSVTRRLARTVARTRRGRRALHPAGVTLNGVLAVGTETSRPLGVGVLDRPGRTEVTVRLSKSTSTPGALPDVLGLAVRVPDGAGPGCDLDLLLSTCTPLPLLDRLPFPRGGFTAGRYSTLVSYVHRKGRLRLVADPSGPPVPPDLARLSGGRLTFHLRALPSRGRPWTLATLTVDGGPPLPDVSFDPVLNAHPELRLPGWLARFRQRAYEGSREGREGAPPS</sequence>
<name>A0ABP6L6T7_9ACTN</name>
<reference evidence="2" key="1">
    <citation type="journal article" date="2019" name="Int. J. Syst. Evol. Microbiol.">
        <title>The Global Catalogue of Microorganisms (GCM) 10K type strain sequencing project: providing services to taxonomists for standard genome sequencing and annotation.</title>
        <authorList>
            <consortium name="The Broad Institute Genomics Platform"/>
            <consortium name="The Broad Institute Genome Sequencing Center for Infectious Disease"/>
            <person name="Wu L."/>
            <person name="Ma J."/>
        </authorList>
    </citation>
    <scope>NUCLEOTIDE SEQUENCE [LARGE SCALE GENOMIC DNA]</scope>
    <source>
        <strain evidence="2">JCM 3106</strain>
    </source>
</reference>
<dbReference type="InterPro" id="IPR020835">
    <property type="entry name" value="Catalase_sf"/>
</dbReference>
<evidence type="ECO:0000313" key="2">
    <source>
        <dbReference type="Proteomes" id="UP001499930"/>
    </source>
</evidence>
<comment type="caution">
    <text evidence="1">The sequence shown here is derived from an EMBL/GenBank/DDBJ whole genome shotgun (WGS) entry which is preliminary data.</text>
</comment>
<dbReference type="Proteomes" id="UP001499930">
    <property type="component" value="Unassembled WGS sequence"/>
</dbReference>
<evidence type="ECO:0008006" key="3">
    <source>
        <dbReference type="Google" id="ProtNLM"/>
    </source>
</evidence>
<dbReference type="Gene3D" id="2.40.180.10">
    <property type="entry name" value="Catalase core domain"/>
    <property type="match status" value="1"/>
</dbReference>
<gene>
    <name evidence="1" type="ORF">GCM10017559_68830</name>
</gene>
<organism evidence="1 2">
    <name type="scientific">Streptosporangium longisporum</name>
    <dbReference type="NCBI Taxonomy" id="46187"/>
    <lineage>
        <taxon>Bacteria</taxon>
        <taxon>Bacillati</taxon>
        <taxon>Actinomycetota</taxon>
        <taxon>Actinomycetes</taxon>
        <taxon>Streptosporangiales</taxon>
        <taxon>Streptosporangiaceae</taxon>
        <taxon>Streptosporangium</taxon>
    </lineage>
</organism>
<keyword evidence="2" id="KW-1185">Reference proteome</keyword>